<feature type="chain" id="PRO_5041343037" description="GPI anchored protein" evidence="2">
    <location>
        <begin position="24"/>
        <end position="366"/>
    </location>
</feature>
<dbReference type="PANTHER" id="PTHR39599:SF2">
    <property type="entry name" value="ANCHORED PROTEIN, PUTATIVE (AFU_ORTHOLOGUE AFUA_1G09650)-RELATED"/>
    <property type="match status" value="1"/>
</dbReference>
<name>A0AA37PDK9_9PEZI</name>
<keyword evidence="2" id="KW-0732">Signal</keyword>
<keyword evidence="4" id="KW-1185">Reference proteome</keyword>
<dbReference type="AlphaFoldDB" id="A0AA37PDK9"/>
<dbReference type="Proteomes" id="UP001055115">
    <property type="component" value="Unassembled WGS sequence"/>
</dbReference>
<accession>A0AA37PDK9</accession>
<proteinExistence type="predicted"/>
<dbReference type="RefSeq" id="XP_049132683.1">
    <property type="nucleotide sequence ID" value="XM_049276726.1"/>
</dbReference>
<dbReference type="GeneID" id="73331316"/>
<gene>
    <name evidence="3" type="ORF">ColSpa_10514</name>
</gene>
<sequence length="366" mass="37873">MRSLSLIGLPSSLLLLIAAHVNAEHPAAIRKMPPNAGEKLLPDDLAFADDIFTTPLSPREELVAARMADDPLLYNASFPYRPPFAEHFDSANHGWQHLRRAAEVLHILESRQSCPANMNSCDNIGSPNKCCMSNEVCVRVQDQRVGNVACCPLGASCSGAVGACPSGTTSCDAELSGGCCIPGYVCQGVGCTATTRRTTTTTENPGETPTTSGASDAVPPFRPTSTNSGEDGSQPIPSDYCPTGFYACLARAGGGCCQTGRDCATTSCPPTPSTTIISNGVTVVVPVTDVPEPQATETCASGWFLCGEEGGPVPGCCPSGYECGTASCSSVSPSQTGEIQKHFPNAGSRAAVSLALMAVPFVFALL</sequence>
<dbReference type="PANTHER" id="PTHR39599">
    <property type="entry name" value="GPI-ANCHORED PROTEIN (EUROFUNG)-RELATED-RELATED"/>
    <property type="match status" value="1"/>
</dbReference>
<evidence type="ECO:0000256" key="2">
    <source>
        <dbReference type="SAM" id="SignalP"/>
    </source>
</evidence>
<evidence type="ECO:0000256" key="1">
    <source>
        <dbReference type="SAM" id="MobiDB-lite"/>
    </source>
</evidence>
<comment type="caution">
    <text evidence="3">The sequence shown here is derived from an EMBL/GenBank/DDBJ whole genome shotgun (WGS) entry which is preliminary data.</text>
</comment>
<evidence type="ECO:0000313" key="4">
    <source>
        <dbReference type="Proteomes" id="UP001055115"/>
    </source>
</evidence>
<feature type="signal peptide" evidence="2">
    <location>
        <begin position="1"/>
        <end position="23"/>
    </location>
</feature>
<feature type="region of interest" description="Disordered" evidence="1">
    <location>
        <begin position="197"/>
        <end position="235"/>
    </location>
</feature>
<protein>
    <recommendedName>
        <fullName evidence="5">GPI anchored protein</fullName>
    </recommendedName>
</protein>
<organism evidence="3 4">
    <name type="scientific">Colletotrichum spaethianum</name>
    <dbReference type="NCBI Taxonomy" id="700344"/>
    <lineage>
        <taxon>Eukaryota</taxon>
        <taxon>Fungi</taxon>
        <taxon>Dikarya</taxon>
        <taxon>Ascomycota</taxon>
        <taxon>Pezizomycotina</taxon>
        <taxon>Sordariomycetes</taxon>
        <taxon>Hypocreomycetidae</taxon>
        <taxon>Glomerellales</taxon>
        <taxon>Glomerellaceae</taxon>
        <taxon>Colletotrichum</taxon>
        <taxon>Colletotrichum spaethianum species complex</taxon>
    </lineage>
</organism>
<evidence type="ECO:0000313" key="3">
    <source>
        <dbReference type="EMBL" id="GKT50333.1"/>
    </source>
</evidence>
<dbReference type="EMBL" id="BQXU01000036">
    <property type="protein sequence ID" value="GKT50333.1"/>
    <property type="molecule type" value="Genomic_DNA"/>
</dbReference>
<feature type="compositionally biased region" description="Low complexity" evidence="1">
    <location>
        <begin position="197"/>
        <end position="211"/>
    </location>
</feature>
<evidence type="ECO:0008006" key="5">
    <source>
        <dbReference type="Google" id="ProtNLM"/>
    </source>
</evidence>
<reference evidence="3 4" key="1">
    <citation type="submission" date="2022-03" db="EMBL/GenBank/DDBJ databases">
        <title>Genome data of Colletotrichum spp.</title>
        <authorList>
            <person name="Utami Y.D."/>
            <person name="Hiruma K."/>
        </authorList>
    </citation>
    <scope>NUCLEOTIDE SEQUENCE [LARGE SCALE GENOMIC DNA]</scope>
    <source>
        <strain evidence="3 4">MAFF 239500</strain>
    </source>
</reference>